<dbReference type="InterPro" id="IPR029500">
    <property type="entry name" value="QueF"/>
</dbReference>
<comment type="caution">
    <text evidence="2">The sequence shown here is derived from an EMBL/GenBank/DDBJ whole genome shotgun (WGS) entry which is preliminary data.</text>
</comment>
<feature type="domain" description="NADPH-dependent 7-cyano-7-deazaguanine reductase N-terminal" evidence="1">
    <location>
        <begin position="19"/>
        <end position="120"/>
    </location>
</feature>
<protein>
    <recommendedName>
        <fullName evidence="1">NADPH-dependent 7-cyano-7-deazaguanine reductase N-terminal domain-containing protein</fullName>
    </recommendedName>
</protein>
<organism evidence="2 3">
    <name type="scientific">SAR86 cluster bacterium</name>
    <dbReference type="NCBI Taxonomy" id="2030880"/>
    <lineage>
        <taxon>Bacteria</taxon>
        <taxon>Pseudomonadati</taxon>
        <taxon>Pseudomonadota</taxon>
        <taxon>Gammaproteobacteria</taxon>
        <taxon>SAR86 cluster</taxon>
    </lineage>
</organism>
<sequence length="242" mass="27494">MGSRNSVVGPLGKKVNAPSSFAPEILFSISREQQRVGKHLIEQNGVDIWNIHELFWVDKKDCAHHEEISIHIPAQSPNTVESKSLKLFINSLIHKRFDHIDHVKKEIKFHLEGLLGSEISLQEIHKKVPANQHQVNISSESNLLSTMTGQIELRGFRGFRSLCPVTAQPDIAEIFIDGCIHDKDLDTVSSYLGSFFNRECFHELCIEYIFSDLLEAGFDINKVEGYFERRGGIAIIPIRYSQ</sequence>
<dbReference type="InterPro" id="IPR050084">
    <property type="entry name" value="NADPH_dep_7-cyano-7-deazaG_red"/>
</dbReference>
<dbReference type="Pfam" id="PF14819">
    <property type="entry name" value="QueF_N"/>
    <property type="match status" value="1"/>
</dbReference>
<name>A0A520MSG0_9GAMM</name>
<accession>A0A520MSG0</accession>
<dbReference type="PANTHER" id="PTHR34354">
    <property type="entry name" value="NADPH-DEPENDENT 7-CYANO-7-DEAZAGUANINE REDUCTASE"/>
    <property type="match status" value="1"/>
</dbReference>
<evidence type="ECO:0000313" key="3">
    <source>
        <dbReference type="Proteomes" id="UP000320146"/>
    </source>
</evidence>
<gene>
    <name evidence="2" type="ORF">EVA99_02230</name>
</gene>
<dbReference type="Pfam" id="PF14489">
    <property type="entry name" value="QueF"/>
    <property type="match status" value="1"/>
</dbReference>
<evidence type="ECO:0000259" key="1">
    <source>
        <dbReference type="Pfam" id="PF14819"/>
    </source>
</evidence>
<dbReference type="GO" id="GO:0008616">
    <property type="term" value="P:tRNA queuosine(34) biosynthetic process"/>
    <property type="evidence" value="ECO:0007669"/>
    <property type="project" value="InterPro"/>
</dbReference>
<dbReference type="EMBL" id="SHBL01000013">
    <property type="protein sequence ID" value="RZO24153.1"/>
    <property type="molecule type" value="Genomic_DNA"/>
</dbReference>
<dbReference type="GO" id="GO:0033739">
    <property type="term" value="F:preQ1 synthase activity"/>
    <property type="evidence" value="ECO:0007669"/>
    <property type="project" value="InterPro"/>
</dbReference>
<dbReference type="AlphaFoldDB" id="A0A520MSG0"/>
<dbReference type="Proteomes" id="UP000320146">
    <property type="component" value="Unassembled WGS sequence"/>
</dbReference>
<reference evidence="2 3" key="1">
    <citation type="submission" date="2019-02" db="EMBL/GenBank/DDBJ databases">
        <title>Prokaryotic population dynamics and viral predation in marine succession experiment using metagenomics: the confinement effect.</title>
        <authorList>
            <person name="Haro-Moreno J.M."/>
            <person name="Rodriguez-Valera F."/>
            <person name="Lopez-Perez M."/>
        </authorList>
    </citation>
    <scope>NUCLEOTIDE SEQUENCE [LARGE SCALE GENOMIC DNA]</scope>
    <source>
        <strain evidence="2">MED-G166</strain>
    </source>
</reference>
<dbReference type="PANTHER" id="PTHR34354:SF1">
    <property type="entry name" value="NADPH-DEPENDENT 7-CYANO-7-DEAZAGUANINE REDUCTASE"/>
    <property type="match status" value="1"/>
</dbReference>
<proteinExistence type="predicted"/>
<dbReference type="InterPro" id="IPR043133">
    <property type="entry name" value="GTP-CH-I_C/QueF"/>
</dbReference>
<evidence type="ECO:0000313" key="2">
    <source>
        <dbReference type="EMBL" id="RZO24153.1"/>
    </source>
</evidence>
<dbReference type="InterPro" id="IPR029139">
    <property type="entry name" value="QueF_N"/>
</dbReference>
<dbReference type="Gene3D" id="3.30.1130.10">
    <property type="match status" value="2"/>
</dbReference>